<dbReference type="Pfam" id="PF01584">
    <property type="entry name" value="CheW"/>
    <property type="match status" value="1"/>
</dbReference>
<dbReference type="EMBL" id="JBHSZH010000005">
    <property type="protein sequence ID" value="MFC7079985.1"/>
    <property type="molecule type" value="Genomic_DNA"/>
</dbReference>
<sequence length="147" mass="16585">MEFRLGEDYCAVDIDEVDSIVEIKKVTRIPRTPDSIDGVMDLRGETTAIINPRTFLGIEGDAPERHEQNILVLDRPDDKQKIGIRVDEVLEVATYPEDKIDTDEDLSDLDTRGIEQKVSRGIIRKPNGDGLDLVVWVDIDAIIDQLK</sequence>
<dbReference type="AlphaFoldDB" id="A0ABD5WJW5"/>
<protein>
    <submittedName>
        <fullName evidence="2">Chemotaxis protein CheW</fullName>
    </submittedName>
</protein>
<dbReference type="SMART" id="SM00260">
    <property type="entry name" value="CheW"/>
    <property type="match status" value="1"/>
</dbReference>
<dbReference type="Proteomes" id="UP001596407">
    <property type="component" value="Unassembled WGS sequence"/>
</dbReference>
<reference evidence="2 3" key="1">
    <citation type="journal article" date="2019" name="Int. J. Syst. Evol. Microbiol.">
        <title>The Global Catalogue of Microorganisms (GCM) 10K type strain sequencing project: providing services to taxonomists for standard genome sequencing and annotation.</title>
        <authorList>
            <consortium name="The Broad Institute Genomics Platform"/>
            <consortium name="The Broad Institute Genome Sequencing Center for Infectious Disease"/>
            <person name="Wu L."/>
            <person name="Ma J."/>
        </authorList>
    </citation>
    <scope>NUCLEOTIDE SEQUENCE [LARGE SCALE GENOMIC DNA]</scope>
    <source>
        <strain evidence="2 3">DT72</strain>
    </source>
</reference>
<evidence type="ECO:0000313" key="3">
    <source>
        <dbReference type="Proteomes" id="UP001596407"/>
    </source>
</evidence>
<dbReference type="InterPro" id="IPR002545">
    <property type="entry name" value="CheW-lke_dom"/>
</dbReference>
<name>A0ABD5WJW5_9EURY</name>
<comment type="caution">
    <text evidence="2">The sequence shown here is derived from an EMBL/GenBank/DDBJ whole genome shotgun (WGS) entry which is preliminary data.</text>
</comment>
<organism evidence="2 3">
    <name type="scientific">Halorussus caseinilyticus</name>
    <dbReference type="NCBI Taxonomy" id="3034025"/>
    <lineage>
        <taxon>Archaea</taxon>
        <taxon>Methanobacteriati</taxon>
        <taxon>Methanobacteriota</taxon>
        <taxon>Stenosarchaea group</taxon>
        <taxon>Halobacteria</taxon>
        <taxon>Halobacteriales</taxon>
        <taxon>Haladaptataceae</taxon>
        <taxon>Halorussus</taxon>
    </lineage>
</organism>
<dbReference type="Gene3D" id="2.30.30.40">
    <property type="entry name" value="SH3 Domains"/>
    <property type="match status" value="1"/>
</dbReference>
<dbReference type="Gene3D" id="2.40.50.180">
    <property type="entry name" value="CheA-289, Domain 4"/>
    <property type="match status" value="1"/>
</dbReference>
<evidence type="ECO:0000313" key="2">
    <source>
        <dbReference type="EMBL" id="MFC7079985.1"/>
    </source>
</evidence>
<gene>
    <name evidence="2" type="ORF">ACFQJ6_07495</name>
</gene>
<dbReference type="RefSeq" id="WP_382209356.1">
    <property type="nucleotide sequence ID" value="NZ_JBHSZH010000005.1"/>
</dbReference>
<dbReference type="SUPFAM" id="SSF50341">
    <property type="entry name" value="CheW-like"/>
    <property type="match status" value="1"/>
</dbReference>
<dbReference type="PANTHER" id="PTHR22617:SF23">
    <property type="entry name" value="CHEMOTAXIS PROTEIN CHEW"/>
    <property type="match status" value="1"/>
</dbReference>
<proteinExistence type="predicted"/>
<dbReference type="PANTHER" id="PTHR22617">
    <property type="entry name" value="CHEMOTAXIS SENSOR HISTIDINE KINASE-RELATED"/>
    <property type="match status" value="1"/>
</dbReference>
<dbReference type="InterPro" id="IPR036061">
    <property type="entry name" value="CheW-like_dom_sf"/>
</dbReference>
<dbReference type="InterPro" id="IPR039315">
    <property type="entry name" value="CheW"/>
</dbReference>
<accession>A0ABD5WJW5</accession>
<feature type="domain" description="CheW-like" evidence="1">
    <location>
        <begin position="1"/>
        <end position="147"/>
    </location>
</feature>
<evidence type="ECO:0000259" key="1">
    <source>
        <dbReference type="PROSITE" id="PS50851"/>
    </source>
</evidence>
<keyword evidence="3" id="KW-1185">Reference proteome</keyword>
<dbReference type="PROSITE" id="PS50851">
    <property type="entry name" value="CHEW"/>
    <property type="match status" value="1"/>
</dbReference>